<evidence type="ECO:0008006" key="4">
    <source>
        <dbReference type="Google" id="ProtNLM"/>
    </source>
</evidence>
<keyword evidence="1" id="KW-1133">Transmembrane helix</keyword>
<feature type="transmembrane region" description="Helical" evidence="1">
    <location>
        <begin position="93"/>
        <end position="115"/>
    </location>
</feature>
<feature type="transmembrane region" description="Helical" evidence="1">
    <location>
        <begin position="7"/>
        <end position="23"/>
    </location>
</feature>
<keyword evidence="1" id="KW-0472">Membrane</keyword>
<feature type="transmembrane region" description="Helical" evidence="1">
    <location>
        <begin position="35"/>
        <end position="55"/>
    </location>
</feature>
<dbReference type="GeneID" id="78402779"/>
<dbReference type="EMBL" id="CP040908">
    <property type="protein sequence ID" value="QLL59299.1"/>
    <property type="molecule type" value="Genomic_DNA"/>
</dbReference>
<evidence type="ECO:0000313" key="3">
    <source>
        <dbReference type="Proteomes" id="UP000510643"/>
    </source>
</evidence>
<proteinExistence type="predicted"/>
<feature type="transmembrane region" description="Helical" evidence="1">
    <location>
        <begin position="67"/>
        <end position="87"/>
    </location>
</feature>
<keyword evidence="1" id="KW-0812">Transmembrane</keyword>
<name>A0A7H9DX47_9FLAO</name>
<dbReference type="KEGG" id="efal:FH779_14945"/>
<reference evidence="2 3" key="1">
    <citation type="submission" date="2019-06" db="EMBL/GenBank/DDBJ databases">
        <title>Emergence of pandrug resistant Empedobacter falsenii in China.</title>
        <authorList>
            <person name="Dong N."/>
            <person name="Chen S."/>
            <person name="Zhang R."/>
        </authorList>
    </citation>
    <scope>NUCLEOTIDE SEQUENCE [LARGE SCALE GENOMIC DNA]</scope>
    <source>
        <strain evidence="2 3">1681-1</strain>
    </source>
</reference>
<evidence type="ECO:0000313" key="2">
    <source>
        <dbReference type="EMBL" id="QLL59299.1"/>
    </source>
</evidence>
<dbReference type="Proteomes" id="UP000510643">
    <property type="component" value="Chromosome"/>
</dbReference>
<keyword evidence="3" id="KW-1185">Reference proteome</keyword>
<sequence length="314" mass="36502">MKQKSQYLGIFLGVIYGLIIRILGDNEIFEDYYNIYSISFLWVTPIVIGLFPILFSSNEIYKSKAKLFFYPIITIILFLIAALITRIEDLVCLLIIGLPFLLVAGVIGLLLGAFVKDRIKDKKLYSIILIPLLLNPIENLIPNKEEVYSVSSEIIINKNKAEIFPNLLSVPTISDDEYKNGFYQKIGIPRPVNSEILTNENQMYRIGHFTDDLKLYEYVSEIKENEFVNFKIDLSKSQLRETPTDQHLLKSNYFNFENINYSLEYISETKTKIILNCDYKIESKMNFYANFWAKSIIGDFEKRLLESLKTKLEK</sequence>
<protein>
    <recommendedName>
        <fullName evidence="4">SRPBCC family protein</fullName>
    </recommendedName>
</protein>
<gene>
    <name evidence="2" type="ORF">FH779_14945</name>
</gene>
<dbReference type="RefSeq" id="WP_171623951.1">
    <property type="nucleotide sequence ID" value="NZ_CP040908.1"/>
</dbReference>
<evidence type="ECO:0000256" key="1">
    <source>
        <dbReference type="SAM" id="Phobius"/>
    </source>
</evidence>
<dbReference type="AlphaFoldDB" id="A0A7H9DX47"/>
<accession>A0A7H9DX47</accession>
<organism evidence="2 3">
    <name type="scientific">Empedobacter falsenii</name>
    <dbReference type="NCBI Taxonomy" id="343874"/>
    <lineage>
        <taxon>Bacteria</taxon>
        <taxon>Pseudomonadati</taxon>
        <taxon>Bacteroidota</taxon>
        <taxon>Flavobacteriia</taxon>
        <taxon>Flavobacteriales</taxon>
        <taxon>Weeksellaceae</taxon>
        <taxon>Empedobacter</taxon>
    </lineage>
</organism>